<dbReference type="EMBL" id="SOBT01000008">
    <property type="protein sequence ID" value="TDU32297.1"/>
    <property type="molecule type" value="Genomic_DNA"/>
</dbReference>
<keyword evidence="3" id="KW-1185">Reference proteome</keyword>
<dbReference type="PANTHER" id="PTHR22946:SF9">
    <property type="entry name" value="POLYKETIDE TRANSFERASE AF380"/>
    <property type="match status" value="1"/>
</dbReference>
<dbReference type="AlphaFoldDB" id="A0A4S3KA86"/>
<accession>A0A4S3KA86</accession>
<sequence length="600" mass="65281">MSDFVAPSLGSIDAPRAIPFYFGPEGRKCFGWLHRPASDKATNLGVVLCNPLGYDVMCAHRSYRYIATRLAAEGIATVRFDYPSGGDSPGNVDDPDRVAAWISSIRDACSEIKRHAGVTRLVLFGLRAGGTLAAEAARGIPDLVGFAAWSPFVSGTLLIRELRALAGMTSQAEGGTSSIIRADGGLHVAGFALSLQTVDDLQKISLTKLAEPPASCCLLMARDDLPSDSRLSKHWSAVGSRVLSVTVPGYAQMMRDAFESSLPLEAVETLTDWVKNLRTPFETHVEVTDLANQRARVPAAPGVLEQAEWFGPGLELSGISSRPESGTPKRTAILFGTVGANHRIGSNRLHVEIGRDLARLGYLSLRMDIGGTGDSGQVCERERFWEYKRDTHLDIVEGVEWLLRQPRVEAVVLWGICSGAYMCYHAALASESVSGALLFNLQLFRWREQEVKENLARGRVKSFAFYARKAVEIPTWRRFLAGSIDVRSIAGGIAARATKRIKVGLHQMVFGSSGAGLPRHQIAQLSKRGCRLSFVCTPEDTGLHEIRIHLGANASLVSHLPGVEYVEVGQDTGADHTFTAAAAQHWVKSWTQAQILKYFS</sequence>
<dbReference type="Gene3D" id="3.40.50.1820">
    <property type="entry name" value="alpha/beta hydrolase"/>
    <property type="match status" value="2"/>
</dbReference>
<protein>
    <submittedName>
        <fullName evidence="2">Acetyl esterase/lipase</fullName>
    </submittedName>
</protein>
<evidence type="ECO:0000256" key="1">
    <source>
        <dbReference type="ARBA" id="ARBA00022801"/>
    </source>
</evidence>
<dbReference type="Proteomes" id="UP000295341">
    <property type="component" value="Unassembled WGS sequence"/>
</dbReference>
<proteinExistence type="predicted"/>
<dbReference type="InterPro" id="IPR029058">
    <property type="entry name" value="AB_hydrolase_fold"/>
</dbReference>
<gene>
    <name evidence="2" type="ORF">DFR24_1688</name>
</gene>
<dbReference type="GO" id="GO:0052689">
    <property type="term" value="F:carboxylic ester hydrolase activity"/>
    <property type="evidence" value="ECO:0007669"/>
    <property type="project" value="UniProtKB-ARBA"/>
</dbReference>
<dbReference type="PANTHER" id="PTHR22946">
    <property type="entry name" value="DIENELACTONE HYDROLASE DOMAIN-CONTAINING PROTEIN-RELATED"/>
    <property type="match status" value="1"/>
</dbReference>
<dbReference type="RefSeq" id="WP_162851106.1">
    <property type="nucleotide sequence ID" value="NZ_MWIN01000001.1"/>
</dbReference>
<name>A0A4S3KA86_9GAMM</name>
<keyword evidence="1" id="KW-0378">Hydrolase</keyword>
<dbReference type="InterPro" id="IPR050261">
    <property type="entry name" value="FrsA_esterase"/>
</dbReference>
<evidence type="ECO:0000313" key="2">
    <source>
        <dbReference type="EMBL" id="TDU32297.1"/>
    </source>
</evidence>
<comment type="caution">
    <text evidence="2">The sequence shown here is derived from an EMBL/GenBank/DDBJ whole genome shotgun (WGS) entry which is preliminary data.</text>
</comment>
<evidence type="ECO:0000313" key="3">
    <source>
        <dbReference type="Proteomes" id="UP000295341"/>
    </source>
</evidence>
<reference evidence="2 3" key="1">
    <citation type="submission" date="2019-03" db="EMBL/GenBank/DDBJ databases">
        <title>Genomic Encyclopedia of Type Strains, Phase IV (KMG-IV): sequencing the most valuable type-strain genomes for metagenomic binning, comparative biology and taxonomic classification.</title>
        <authorList>
            <person name="Goeker M."/>
        </authorList>
    </citation>
    <scope>NUCLEOTIDE SEQUENCE [LARGE SCALE GENOMIC DNA]</scope>
    <source>
        <strain evidence="2 3">DSM 26377</strain>
    </source>
</reference>
<organism evidence="2 3">
    <name type="scientific">Panacagrimonas perspica</name>
    <dbReference type="NCBI Taxonomy" id="381431"/>
    <lineage>
        <taxon>Bacteria</taxon>
        <taxon>Pseudomonadati</taxon>
        <taxon>Pseudomonadota</taxon>
        <taxon>Gammaproteobacteria</taxon>
        <taxon>Nevskiales</taxon>
        <taxon>Nevskiaceae</taxon>
        <taxon>Panacagrimonas</taxon>
    </lineage>
</organism>
<dbReference type="SUPFAM" id="SSF53474">
    <property type="entry name" value="alpha/beta-Hydrolases"/>
    <property type="match status" value="2"/>
</dbReference>